<dbReference type="Proteomes" id="UP000320776">
    <property type="component" value="Chromosome"/>
</dbReference>
<name>A0A517DQZ1_9FIRM</name>
<sequence length="121" mass="13894">MAATVIPFPTKKGQDLSQVESLIRKWLSKLSHSNDMTEYIVERMLIYVEQYGSRLFEPAFNLPVPPHFSQAEAEALLGSLEKGVDDIAVQVQEMVSRIIIERFFLEIELYENRQGGKNHIK</sequence>
<organism evidence="1 2">
    <name type="scientific">Sporomusa termitida</name>
    <dbReference type="NCBI Taxonomy" id="2377"/>
    <lineage>
        <taxon>Bacteria</taxon>
        <taxon>Bacillati</taxon>
        <taxon>Bacillota</taxon>
        <taxon>Negativicutes</taxon>
        <taxon>Selenomonadales</taxon>
        <taxon>Sporomusaceae</taxon>
        <taxon>Sporomusa</taxon>
    </lineage>
</organism>
<dbReference type="AlphaFoldDB" id="A0A517DQZ1"/>
<reference evidence="1 2" key="1">
    <citation type="submission" date="2019-02" db="EMBL/GenBank/DDBJ databases">
        <title>Closed genome of Sporomusa termitida DSM 4440.</title>
        <authorList>
            <person name="Poehlein A."/>
            <person name="Daniel R."/>
        </authorList>
    </citation>
    <scope>NUCLEOTIDE SEQUENCE [LARGE SCALE GENOMIC DNA]</scope>
    <source>
        <strain evidence="1 2">DSM 4440</strain>
    </source>
</reference>
<dbReference type="EMBL" id="CP036259">
    <property type="protein sequence ID" value="QDR79737.1"/>
    <property type="molecule type" value="Genomic_DNA"/>
</dbReference>
<evidence type="ECO:0000313" key="1">
    <source>
        <dbReference type="EMBL" id="QDR79737.1"/>
    </source>
</evidence>
<dbReference type="OrthoDB" id="1685030at2"/>
<gene>
    <name evidence="1" type="ORF">SPTER_10320</name>
</gene>
<proteinExistence type="predicted"/>
<protein>
    <submittedName>
        <fullName evidence="1">Uncharacterized protein</fullName>
    </submittedName>
</protein>
<accession>A0A517DQZ1</accession>
<dbReference type="KEGG" id="sted:SPTER_10320"/>
<keyword evidence="2" id="KW-1185">Reference proteome</keyword>
<evidence type="ECO:0000313" key="2">
    <source>
        <dbReference type="Proteomes" id="UP000320776"/>
    </source>
</evidence>
<dbReference type="RefSeq" id="WP_144349340.1">
    <property type="nucleotide sequence ID" value="NZ_CP036259.1"/>
</dbReference>